<sequence>MTETSQIGCSLFYGCILRSREEPCLWHWCLSRDDTKELSTVQAPLTFCLVTRGSNRNYIHSIS</sequence>
<reference evidence="1 2" key="1">
    <citation type="journal article" date="2009" name="Nature">
        <title>The Sorghum bicolor genome and the diversification of grasses.</title>
        <authorList>
            <person name="Paterson A.H."/>
            <person name="Bowers J.E."/>
            <person name="Bruggmann R."/>
            <person name="Dubchak I."/>
            <person name="Grimwood J."/>
            <person name="Gundlach H."/>
            <person name="Haberer G."/>
            <person name="Hellsten U."/>
            <person name="Mitros T."/>
            <person name="Poliakov A."/>
            <person name="Schmutz J."/>
            <person name="Spannagl M."/>
            <person name="Tang H."/>
            <person name="Wang X."/>
            <person name="Wicker T."/>
            <person name="Bharti A.K."/>
            <person name="Chapman J."/>
            <person name="Feltus F.A."/>
            <person name="Gowik U."/>
            <person name="Grigoriev I.V."/>
            <person name="Lyons E."/>
            <person name="Maher C.A."/>
            <person name="Martis M."/>
            <person name="Narechania A."/>
            <person name="Otillar R.P."/>
            <person name="Penning B.W."/>
            <person name="Salamov A.A."/>
            <person name="Wang Y."/>
            <person name="Zhang L."/>
            <person name="Carpita N.C."/>
            <person name="Freeling M."/>
            <person name="Gingle A.R."/>
            <person name="Hash C.T."/>
            <person name="Keller B."/>
            <person name="Klein P."/>
            <person name="Kresovich S."/>
            <person name="McCann M.C."/>
            <person name="Ming R."/>
            <person name="Peterson D.G."/>
            <person name="Mehboob-ur-Rahman"/>
            <person name="Ware D."/>
            <person name="Westhoff P."/>
            <person name="Mayer K.F."/>
            <person name="Messing J."/>
            <person name="Rokhsar D.S."/>
        </authorList>
    </citation>
    <scope>NUCLEOTIDE SEQUENCE [LARGE SCALE GENOMIC DNA]</scope>
    <source>
        <strain evidence="2">cv. BTx623</strain>
    </source>
</reference>
<keyword evidence="2" id="KW-1185">Reference proteome</keyword>
<gene>
    <name evidence="1" type="ORF">SORBI_3001G336450</name>
</gene>
<evidence type="ECO:0000313" key="2">
    <source>
        <dbReference type="Proteomes" id="UP000000768"/>
    </source>
</evidence>
<dbReference type="Gramene" id="OQU92391">
    <property type="protein sequence ID" value="OQU92391"/>
    <property type="gene ID" value="SORBI_3001G336450"/>
</dbReference>
<protein>
    <submittedName>
        <fullName evidence="1">Uncharacterized protein</fullName>
    </submittedName>
</protein>
<name>A0A1Z5S8Z7_SORBI</name>
<reference evidence="2" key="2">
    <citation type="journal article" date="2018" name="Plant J.">
        <title>The Sorghum bicolor reference genome: improved assembly, gene annotations, a transcriptome atlas, and signatures of genome organization.</title>
        <authorList>
            <person name="McCormick R.F."/>
            <person name="Truong S.K."/>
            <person name="Sreedasyam A."/>
            <person name="Jenkins J."/>
            <person name="Shu S."/>
            <person name="Sims D."/>
            <person name="Kennedy M."/>
            <person name="Amirebrahimi M."/>
            <person name="Weers B.D."/>
            <person name="McKinley B."/>
            <person name="Mattison A."/>
            <person name="Morishige D.T."/>
            <person name="Grimwood J."/>
            <person name="Schmutz J."/>
            <person name="Mullet J.E."/>
        </authorList>
    </citation>
    <scope>NUCLEOTIDE SEQUENCE [LARGE SCALE GENOMIC DNA]</scope>
    <source>
        <strain evidence="2">cv. BTx623</strain>
    </source>
</reference>
<dbReference type="EMBL" id="CM000760">
    <property type="protein sequence ID" value="OQU92391.1"/>
    <property type="molecule type" value="Genomic_DNA"/>
</dbReference>
<dbReference type="AlphaFoldDB" id="A0A1Z5S8Z7"/>
<organism evidence="1 2">
    <name type="scientific">Sorghum bicolor</name>
    <name type="common">Sorghum</name>
    <name type="synonym">Sorghum vulgare</name>
    <dbReference type="NCBI Taxonomy" id="4558"/>
    <lineage>
        <taxon>Eukaryota</taxon>
        <taxon>Viridiplantae</taxon>
        <taxon>Streptophyta</taxon>
        <taxon>Embryophyta</taxon>
        <taxon>Tracheophyta</taxon>
        <taxon>Spermatophyta</taxon>
        <taxon>Magnoliopsida</taxon>
        <taxon>Liliopsida</taxon>
        <taxon>Poales</taxon>
        <taxon>Poaceae</taxon>
        <taxon>PACMAD clade</taxon>
        <taxon>Panicoideae</taxon>
        <taxon>Andropogonodae</taxon>
        <taxon>Andropogoneae</taxon>
        <taxon>Sorghinae</taxon>
        <taxon>Sorghum</taxon>
    </lineage>
</organism>
<dbReference type="InParanoid" id="A0A1Z5S8Z7"/>
<accession>A0A1Z5S8Z7</accession>
<dbReference type="Proteomes" id="UP000000768">
    <property type="component" value="Chromosome 1"/>
</dbReference>
<proteinExistence type="predicted"/>
<evidence type="ECO:0000313" key="1">
    <source>
        <dbReference type="EMBL" id="OQU92391.1"/>
    </source>
</evidence>